<dbReference type="InterPro" id="IPR001872">
    <property type="entry name" value="Peptidase_A8"/>
</dbReference>
<keyword evidence="5 9" id="KW-0064">Aspartyl protease</keyword>
<dbReference type="EC" id="3.4.23.36" evidence="9"/>
<dbReference type="GeneID" id="97192666"/>
<evidence type="ECO:0000313" key="11">
    <source>
        <dbReference type="EMBL" id="RGE90054.1"/>
    </source>
</evidence>
<keyword evidence="4 9" id="KW-0812">Transmembrane</keyword>
<dbReference type="GO" id="GO:0004190">
    <property type="term" value="F:aspartic-type endopeptidase activity"/>
    <property type="evidence" value="ECO:0007669"/>
    <property type="project" value="UniProtKB-UniRule"/>
</dbReference>
<name>A0A3E3K5S8_9FIRM</name>
<keyword evidence="6 9" id="KW-0378">Hydrolase</keyword>
<dbReference type="GO" id="GO:0005886">
    <property type="term" value="C:plasma membrane"/>
    <property type="evidence" value="ECO:0007669"/>
    <property type="project" value="UniProtKB-SubCell"/>
</dbReference>
<keyword evidence="12" id="KW-1185">Reference proteome</keyword>
<dbReference type="PANTHER" id="PTHR33695:SF1">
    <property type="entry name" value="LIPOPROTEIN SIGNAL PEPTIDASE"/>
    <property type="match status" value="1"/>
</dbReference>
<dbReference type="EMBL" id="QVLX01000001">
    <property type="protein sequence ID" value="RGE90054.1"/>
    <property type="molecule type" value="Genomic_DNA"/>
</dbReference>
<keyword evidence="8 9" id="KW-0472">Membrane</keyword>
<keyword evidence="3 9" id="KW-0645">Protease</keyword>
<keyword evidence="7 9" id="KW-1133">Transmembrane helix</keyword>
<feature type="transmembrane region" description="Helical" evidence="9">
    <location>
        <begin position="133"/>
        <end position="155"/>
    </location>
</feature>
<protein>
    <recommendedName>
        <fullName evidence="9">Lipoprotein signal peptidase</fullName>
        <ecNumber evidence="9">3.4.23.36</ecNumber>
    </recommendedName>
    <alternativeName>
        <fullName evidence="9">Prolipoprotein signal peptidase</fullName>
    </alternativeName>
    <alternativeName>
        <fullName evidence="9">Signal peptidase II</fullName>
        <shortName evidence="9">SPase II</shortName>
    </alternativeName>
</protein>
<evidence type="ECO:0000256" key="1">
    <source>
        <dbReference type="ARBA" id="ARBA00006139"/>
    </source>
</evidence>
<sequence length="176" mass="20297">MKKDHKAKHYVLAVVLIVVAVLLDQYTKYLAVTNLKDKPAFVLWDKVFELTYLENRGAAFGLLQNRQLFFICIAVVIFVFILYCYIRIPKTGKYLPLRLCGIFIVAGAAGNLIDRIRFGYVVDFFYFRLIDFPVFNVADIYVTVSFAVLLLLVFFQYKEEDLEFFGKKKGTSADGE</sequence>
<dbReference type="RefSeq" id="WP_024732522.1">
    <property type="nucleotide sequence ID" value="NZ_BAABYU010000001.1"/>
</dbReference>
<comment type="similarity">
    <text evidence="1 9 10">Belongs to the peptidase A8 family.</text>
</comment>
<evidence type="ECO:0000256" key="2">
    <source>
        <dbReference type="ARBA" id="ARBA00022475"/>
    </source>
</evidence>
<dbReference type="Proteomes" id="UP000261080">
    <property type="component" value="Unassembled WGS sequence"/>
</dbReference>
<proteinExistence type="inferred from homology"/>
<evidence type="ECO:0000256" key="6">
    <source>
        <dbReference type="ARBA" id="ARBA00022801"/>
    </source>
</evidence>
<evidence type="ECO:0000256" key="3">
    <source>
        <dbReference type="ARBA" id="ARBA00022670"/>
    </source>
</evidence>
<dbReference type="Pfam" id="PF01252">
    <property type="entry name" value="Peptidase_A8"/>
    <property type="match status" value="1"/>
</dbReference>
<comment type="catalytic activity">
    <reaction evidence="9">
        <text>Release of signal peptides from bacterial membrane prolipoproteins. Hydrolyzes -Xaa-Yaa-Zaa-|-(S,diacylglyceryl)Cys-, in which Xaa is hydrophobic (preferably Leu), and Yaa (Ala or Ser) and Zaa (Gly or Ala) have small, neutral side chains.</text>
        <dbReference type="EC" id="3.4.23.36"/>
    </reaction>
</comment>
<comment type="pathway">
    <text evidence="9">Protein modification; lipoprotein biosynthesis (signal peptide cleavage).</text>
</comment>
<feature type="active site" evidence="9">
    <location>
        <position position="123"/>
    </location>
</feature>
<dbReference type="AlphaFoldDB" id="A0A3E3K5S8"/>
<evidence type="ECO:0000256" key="9">
    <source>
        <dbReference type="HAMAP-Rule" id="MF_00161"/>
    </source>
</evidence>
<evidence type="ECO:0000256" key="5">
    <source>
        <dbReference type="ARBA" id="ARBA00022750"/>
    </source>
</evidence>
<feature type="transmembrane region" description="Helical" evidence="9">
    <location>
        <begin position="95"/>
        <end position="113"/>
    </location>
</feature>
<comment type="function">
    <text evidence="9">This protein specifically catalyzes the removal of signal peptides from prolipoproteins.</text>
</comment>
<evidence type="ECO:0000313" key="12">
    <source>
        <dbReference type="Proteomes" id="UP000261080"/>
    </source>
</evidence>
<dbReference type="PANTHER" id="PTHR33695">
    <property type="entry name" value="LIPOPROTEIN SIGNAL PEPTIDASE"/>
    <property type="match status" value="1"/>
</dbReference>
<dbReference type="OrthoDB" id="9810259at2"/>
<organism evidence="11 12">
    <name type="scientific">Sellimonas intestinalis</name>
    <dbReference type="NCBI Taxonomy" id="1653434"/>
    <lineage>
        <taxon>Bacteria</taxon>
        <taxon>Bacillati</taxon>
        <taxon>Bacillota</taxon>
        <taxon>Clostridia</taxon>
        <taxon>Lachnospirales</taxon>
        <taxon>Lachnospiraceae</taxon>
        <taxon>Sellimonas</taxon>
    </lineage>
</organism>
<feature type="transmembrane region" description="Helical" evidence="9">
    <location>
        <begin position="68"/>
        <end position="88"/>
    </location>
</feature>
<dbReference type="UniPathway" id="UPA00665"/>
<reference evidence="11 12" key="1">
    <citation type="submission" date="2018-08" db="EMBL/GenBank/DDBJ databases">
        <title>A genome reference for cultivated species of the human gut microbiota.</title>
        <authorList>
            <person name="Zou Y."/>
            <person name="Xue W."/>
            <person name="Luo G."/>
        </authorList>
    </citation>
    <scope>NUCLEOTIDE SEQUENCE [LARGE SCALE GENOMIC DNA]</scope>
    <source>
        <strain evidence="11 12">AF37-2AT</strain>
    </source>
</reference>
<feature type="transmembrane region" description="Helical" evidence="9">
    <location>
        <begin position="7"/>
        <end position="26"/>
    </location>
</feature>
<comment type="caution">
    <text evidence="11">The sequence shown here is derived from an EMBL/GenBank/DDBJ whole genome shotgun (WGS) entry which is preliminary data.</text>
</comment>
<accession>A0A3E3K5S8</accession>
<evidence type="ECO:0000256" key="4">
    <source>
        <dbReference type="ARBA" id="ARBA00022692"/>
    </source>
</evidence>
<evidence type="ECO:0000256" key="10">
    <source>
        <dbReference type="RuleBase" id="RU004181"/>
    </source>
</evidence>
<dbReference type="GO" id="GO:0006508">
    <property type="term" value="P:proteolysis"/>
    <property type="evidence" value="ECO:0007669"/>
    <property type="project" value="UniProtKB-KW"/>
</dbReference>
<dbReference type="NCBIfam" id="TIGR00077">
    <property type="entry name" value="lspA"/>
    <property type="match status" value="1"/>
</dbReference>
<gene>
    <name evidence="9 11" type="primary">lspA</name>
    <name evidence="11" type="ORF">DW016_02015</name>
</gene>
<evidence type="ECO:0000256" key="8">
    <source>
        <dbReference type="ARBA" id="ARBA00023136"/>
    </source>
</evidence>
<evidence type="ECO:0000256" key="7">
    <source>
        <dbReference type="ARBA" id="ARBA00022989"/>
    </source>
</evidence>
<dbReference type="HAMAP" id="MF_00161">
    <property type="entry name" value="LspA"/>
    <property type="match status" value="1"/>
</dbReference>
<feature type="active site" evidence="9">
    <location>
        <position position="139"/>
    </location>
</feature>
<keyword evidence="2 9" id="KW-1003">Cell membrane</keyword>
<comment type="subcellular location">
    <subcellularLocation>
        <location evidence="9">Cell membrane</location>
        <topology evidence="9">Multi-pass membrane protein</topology>
    </subcellularLocation>
</comment>
<dbReference type="PRINTS" id="PR00781">
    <property type="entry name" value="LIPOSIGPTASE"/>
</dbReference>